<keyword evidence="8" id="KW-1015">Disulfide bond</keyword>
<dbReference type="Proteomes" id="UP000008820">
    <property type="component" value="Chromosome 2"/>
</dbReference>
<dbReference type="InterPro" id="IPR029244">
    <property type="entry name" value="FAM69_N"/>
</dbReference>
<organism evidence="10 11">
    <name type="scientific">Aedes aegypti</name>
    <name type="common">Yellowfever mosquito</name>
    <name type="synonym">Culex aegypti</name>
    <dbReference type="NCBI Taxonomy" id="7159"/>
    <lineage>
        <taxon>Eukaryota</taxon>
        <taxon>Metazoa</taxon>
        <taxon>Ecdysozoa</taxon>
        <taxon>Arthropoda</taxon>
        <taxon>Hexapoda</taxon>
        <taxon>Insecta</taxon>
        <taxon>Pterygota</taxon>
        <taxon>Neoptera</taxon>
        <taxon>Endopterygota</taxon>
        <taxon>Diptera</taxon>
        <taxon>Nematocera</taxon>
        <taxon>Culicoidea</taxon>
        <taxon>Culicidae</taxon>
        <taxon>Culicinae</taxon>
        <taxon>Aedini</taxon>
        <taxon>Aedes</taxon>
        <taxon>Stegomyia</taxon>
    </lineage>
</organism>
<dbReference type="InterPro" id="IPR022049">
    <property type="entry name" value="FAM69_kinase_dom"/>
</dbReference>
<dbReference type="OrthoDB" id="8543887at2759"/>
<keyword evidence="3" id="KW-0812">Transmembrane</keyword>
<name>A0A1S4FCV1_AEDAE</name>
<keyword evidence="11" id="KW-1185">Reference proteome</keyword>
<evidence type="ECO:0000256" key="6">
    <source>
        <dbReference type="ARBA" id="ARBA00022989"/>
    </source>
</evidence>
<evidence type="ECO:0000256" key="3">
    <source>
        <dbReference type="ARBA" id="ARBA00022692"/>
    </source>
</evidence>
<gene>
    <name evidence="10" type="primary">5567619</name>
</gene>
<dbReference type="SMART" id="SM01299">
    <property type="entry name" value="PIP49_N"/>
    <property type="match status" value="1"/>
</dbReference>
<evidence type="ECO:0000313" key="11">
    <source>
        <dbReference type="Proteomes" id="UP000008820"/>
    </source>
</evidence>
<dbReference type="FunCoup" id="A0A1S4FCV1">
    <property type="interactions" value="5"/>
</dbReference>
<evidence type="ECO:0000256" key="1">
    <source>
        <dbReference type="ARBA" id="ARBA00004648"/>
    </source>
</evidence>
<evidence type="ECO:0000256" key="8">
    <source>
        <dbReference type="ARBA" id="ARBA00023157"/>
    </source>
</evidence>
<evidence type="ECO:0000256" key="7">
    <source>
        <dbReference type="ARBA" id="ARBA00023136"/>
    </source>
</evidence>
<evidence type="ECO:0000256" key="4">
    <source>
        <dbReference type="ARBA" id="ARBA00022824"/>
    </source>
</evidence>
<evidence type="ECO:0000256" key="5">
    <source>
        <dbReference type="ARBA" id="ARBA00022968"/>
    </source>
</evidence>
<sequence>MMFLTKKEWKNLARKLRFSPRRRYYVITAIALAVLFVLVYCSITSSYYCFDTGVEWKVTKFCQRQGLSGSMCPEFCSRSGVFWDLRCPHPSLEIHHPNRFQVKRQDTPLTVIQAVPNENYEKLFWVDSYYHKEHYPSEIEYENIVKRYISNKYNLEVPYEKIRTLMRLTHKENIPMFHHSMRDSWNLIQNHEFVMAVMFNENDLFPYVEGNCAEMFASEKLNAVEFDENRSYFGSHITLDRWRYHIKMAVLILDYMDELDQHGIQMCHVDLSRFGINNNRLKYDDLRFVFTDYTINRKISSGSYCARDEHCNFMHCKSECNVEKNRCESTVMNNNVQIVCDKIFLGSKRYPGILITQKTPDRLHMLLERCANPTQDRDVSRSRPLGTSEELRKQLYNELTSIYEKLALINAS</sequence>
<evidence type="ECO:0000313" key="10">
    <source>
        <dbReference type="EnsemblMetazoa" id="AAEL006214-PA"/>
    </source>
</evidence>
<evidence type="ECO:0000259" key="9">
    <source>
        <dbReference type="SMART" id="SM01299"/>
    </source>
</evidence>
<reference evidence="10 11" key="1">
    <citation type="submission" date="2017-06" db="EMBL/GenBank/DDBJ databases">
        <title>Aedes aegypti genome working group (AGWG) sequencing and assembly.</title>
        <authorList>
            <consortium name="Aedes aegypti Genome Working Group (AGWG)"/>
            <person name="Matthews B.J."/>
        </authorList>
    </citation>
    <scope>NUCLEOTIDE SEQUENCE [LARGE SCALE GENOMIC DNA]</scope>
    <source>
        <strain evidence="10 11">LVP_AGWG</strain>
    </source>
</reference>
<dbReference type="Pfam" id="PF12260">
    <property type="entry name" value="PIP49_C"/>
    <property type="match status" value="1"/>
</dbReference>
<evidence type="ECO:0000256" key="2">
    <source>
        <dbReference type="ARBA" id="ARBA00006338"/>
    </source>
</evidence>
<keyword evidence="6" id="KW-1133">Transmembrane helix</keyword>
<accession>A0A1S4FCV1</accession>
<dbReference type="GO" id="GO:0005789">
    <property type="term" value="C:endoplasmic reticulum membrane"/>
    <property type="evidence" value="ECO:0007669"/>
    <property type="project" value="UniProtKB-SubCell"/>
</dbReference>
<dbReference type="AlphaFoldDB" id="A0A1S4FCV1"/>
<comment type="similarity">
    <text evidence="2">Belongs to the DIPK family.</text>
</comment>
<dbReference type="InParanoid" id="A0A1S4FCV1"/>
<dbReference type="VEuPathDB" id="VectorBase:AAEL006214"/>
<keyword evidence="4" id="KW-0256">Endoplasmic reticulum</keyword>
<dbReference type="EnsemblMetazoa" id="AAEL006214-RA">
    <property type="protein sequence ID" value="AAEL006214-PA"/>
    <property type="gene ID" value="AAEL006214"/>
</dbReference>
<keyword evidence="7" id="KW-0472">Membrane</keyword>
<proteinExistence type="inferred from homology"/>
<feature type="domain" description="FAM69 N-terminal" evidence="9">
    <location>
        <begin position="16"/>
        <end position="168"/>
    </location>
</feature>
<dbReference type="PANTHER" id="PTHR21093">
    <property type="entry name" value="DIVERGENT PROTEIN KINASE DOMAIN 1C-RELATED"/>
    <property type="match status" value="1"/>
</dbReference>
<protein>
    <submittedName>
        <fullName evidence="10">PIP49_N domain-containing protein</fullName>
    </submittedName>
</protein>
<reference evidence="10" key="2">
    <citation type="submission" date="2021-02" db="UniProtKB">
        <authorList>
            <consortium name="EnsemblMetazoa"/>
        </authorList>
    </citation>
    <scope>IDENTIFICATION</scope>
    <source>
        <strain evidence="10">LVP_AGWG</strain>
    </source>
</reference>
<keyword evidence="5" id="KW-0735">Signal-anchor</keyword>
<dbReference type="PANTHER" id="PTHR21093:SF2">
    <property type="entry name" value="DIVERGENT PROTEIN KINASE DOMAIN 1C"/>
    <property type="match status" value="1"/>
</dbReference>
<dbReference type="Pfam" id="PF14875">
    <property type="entry name" value="PIP49_N"/>
    <property type="match status" value="1"/>
</dbReference>
<comment type="subcellular location">
    <subcellularLocation>
        <location evidence="1">Endoplasmic reticulum membrane</location>
        <topology evidence="1">Single-pass type II membrane protein</topology>
    </subcellularLocation>
</comment>